<proteinExistence type="predicted"/>
<reference evidence="1" key="1">
    <citation type="submission" date="2014-09" db="EMBL/GenBank/DDBJ databases">
        <authorList>
            <person name="Magalhaes I.L.F."/>
            <person name="Oliveira U."/>
            <person name="Santos F.R."/>
            <person name="Vidigal T.H.D.A."/>
            <person name="Brescovit A.D."/>
            <person name="Santos A.J."/>
        </authorList>
    </citation>
    <scope>NUCLEOTIDE SEQUENCE</scope>
    <source>
        <tissue evidence="1">Shoot tissue taken approximately 20 cm above the soil surface</tissue>
    </source>
</reference>
<protein>
    <submittedName>
        <fullName evidence="1">Uncharacterized protein</fullName>
    </submittedName>
</protein>
<organism evidence="1">
    <name type="scientific">Arundo donax</name>
    <name type="common">Giant reed</name>
    <name type="synonym">Donax arundinaceus</name>
    <dbReference type="NCBI Taxonomy" id="35708"/>
    <lineage>
        <taxon>Eukaryota</taxon>
        <taxon>Viridiplantae</taxon>
        <taxon>Streptophyta</taxon>
        <taxon>Embryophyta</taxon>
        <taxon>Tracheophyta</taxon>
        <taxon>Spermatophyta</taxon>
        <taxon>Magnoliopsida</taxon>
        <taxon>Liliopsida</taxon>
        <taxon>Poales</taxon>
        <taxon>Poaceae</taxon>
        <taxon>PACMAD clade</taxon>
        <taxon>Arundinoideae</taxon>
        <taxon>Arundineae</taxon>
        <taxon>Arundo</taxon>
    </lineage>
</organism>
<reference evidence="1" key="2">
    <citation type="journal article" date="2015" name="Data Brief">
        <title>Shoot transcriptome of the giant reed, Arundo donax.</title>
        <authorList>
            <person name="Barrero R.A."/>
            <person name="Guerrero F.D."/>
            <person name="Moolhuijzen P."/>
            <person name="Goolsby J.A."/>
            <person name="Tidwell J."/>
            <person name="Bellgard S.E."/>
            <person name="Bellgard M.I."/>
        </authorList>
    </citation>
    <scope>NUCLEOTIDE SEQUENCE</scope>
    <source>
        <tissue evidence="1">Shoot tissue taken approximately 20 cm above the soil surface</tissue>
    </source>
</reference>
<evidence type="ECO:0000313" key="1">
    <source>
        <dbReference type="EMBL" id="JAE36576.1"/>
    </source>
</evidence>
<name>A0A0A9HNX4_ARUDO</name>
<dbReference type="EMBL" id="GBRH01161320">
    <property type="protein sequence ID" value="JAE36576.1"/>
    <property type="molecule type" value="Transcribed_RNA"/>
</dbReference>
<accession>A0A0A9HNX4</accession>
<sequence>MWISFTIDVLFLISS</sequence>